<keyword evidence="2" id="KW-0697">Rotamase</keyword>
<feature type="coiled-coil region" evidence="3">
    <location>
        <begin position="76"/>
        <end position="148"/>
    </location>
</feature>
<dbReference type="eggNOG" id="COG0760">
    <property type="taxonomic scope" value="Bacteria"/>
</dbReference>
<evidence type="ECO:0000313" key="6">
    <source>
        <dbReference type="EMBL" id="ACH37247.1"/>
    </source>
</evidence>
<dbReference type="Gene3D" id="1.10.4030.10">
    <property type="entry name" value="Porin chaperone SurA, peptide-binding domain"/>
    <property type="match status" value="1"/>
</dbReference>
<keyword evidence="7" id="KW-1185">Reference proteome</keyword>
<feature type="signal peptide" evidence="4">
    <location>
        <begin position="1"/>
        <end position="23"/>
    </location>
</feature>
<dbReference type="HOGENOM" id="CLU_034646_5_0_7"/>
<evidence type="ECO:0000259" key="5">
    <source>
        <dbReference type="PROSITE" id="PS50198"/>
    </source>
</evidence>
<reference evidence="6 7" key="1">
    <citation type="submission" date="2008-07" db="EMBL/GenBank/DDBJ databases">
        <title>Complete sequence of Geobacter bemidjiensis BEM.</title>
        <authorList>
            <consortium name="US DOE Joint Genome Institute"/>
            <person name="Lucas S."/>
            <person name="Copeland A."/>
            <person name="Lapidus A."/>
            <person name="Glavina del Rio T."/>
            <person name="Dalin E."/>
            <person name="Tice H."/>
            <person name="Bruce D."/>
            <person name="Goodwin L."/>
            <person name="Pitluck S."/>
            <person name="Kiss H."/>
            <person name="Brettin T."/>
            <person name="Detter J.C."/>
            <person name="Han C."/>
            <person name="Kuske C.R."/>
            <person name="Schmutz J."/>
            <person name="Larimer F."/>
            <person name="Land M."/>
            <person name="Hauser L."/>
            <person name="Kyrpides N."/>
            <person name="Lykidis A."/>
            <person name="Lovley D."/>
            <person name="Richardson P."/>
        </authorList>
    </citation>
    <scope>NUCLEOTIDE SEQUENCE [LARGE SCALE GENOMIC DNA]</scope>
    <source>
        <strain evidence="7">ATCC BAA-1014 / DSM 16622 / JCM 12645 / Bem</strain>
    </source>
</reference>
<protein>
    <submittedName>
        <fullName evidence="6">Peptidylprolyl cis-trans isomerase, PpiC-type, SurA family</fullName>
    </submittedName>
</protein>
<dbReference type="SUPFAM" id="SSF54534">
    <property type="entry name" value="FKBP-like"/>
    <property type="match status" value="1"/>
</dbReference>
<keyword evidence="2 6" id="KW-0413">Isomerase</keyword>
<gene>
    <name evidence="6" type="ordered locus">Gbem_0216</name>
</gene>
<dbReference type="PANTHER" id="PTHR47637:SF1">
    <property type="entry name" value="CHAPERONE SURA"/>
    <property type="match status" value="1"/>
</dbReference>
<evidence type="ECO:0000256" key="3">
    <source>
        <dbReference type="SAM" id="Coils"/>
    </source>
</evidence>
<dbReference type="EMBL" id="CP001124">
    <property type="protein sequence ID" value="ACH37247.1"/>
    <property type="molecule type" value="Genomic_DNA"/>
</dbReference>
<name>B5E9U9_CITBB</name>
<accession>B5E9U9</accession>
<keyword evidence="3" id="KW-0175">Coiled coil</keyword>
<dbReference type="AlphaFoldDB" id="B5E9U9"/>
<dbReference type="InterPro" id="IPR027304">
    <property type="entry name" value="Trigger_fact/SurA_dom_sf"/>
</dbReference>
<dbReference type="InterPro" id="IPR046357">
    <property type="entry name" value="PPIase_dom_sf"/>
</dbReference>
<dbReference type="OrthoDB" id="14196at2"/>
<feature type="domain" description="PpiC" evidence="5">
    <location>
        <begin position="170"/>
        <end position="272"/>
    </location>
</feature>
<dbReference type="InterPro" id="IPR050280">
    <property type="entry name" value="OMP_Chaperone_SurA"/>
</dbReference>
<organism evidence="6 7">
    <name type="scientific">Citrifermentans bemidjiense (strain ATCC BAA-1014 / DSM 16622 / JCM 12645 / Bem)</name>
    <name type="common">Geobacter bemidjiensis</name>
    <dbReference type="NCBI Taxonomy" id="404380"/>
    <lineage>
        <taxon>Bacteria</taxon>
        <taxon>Pseudomonadati</taxon>
        <taxon>Thermodesulfobacteriota</taxon>
        <taxon>Desulfuromonadia</taxon>
        <taxon>Geobacterales</taxon>
        <taxon>Geobacteraceae</taxon>
        <taxon>Citrifermentans</taxon>
    </lineage>
</organism>
<sequence>MSKIIIGIAVLALLALHPAASTAKQVSGIAAIVNDEIITTQELDKEYLQIQKDADKVPGSDKSGLRGAALNRLVERKLIEQKIRELNINVSDEEVRLAIEDVKKQNNLTQENLEQALVTQGLTLAQYRTQLKEQMERLRLMSQEVRSKVQVGEREMREYYQANIAAYGGSEVYSARHIFFKVDKKGGAGELSKAETRANEVLAKARAGEDFAALAKKYSDDPAAAKDGGDLGTFKKADMLPEIGDTVSAMKPGEVSSIVRSPAGLHIIKLEGKKQDAGRPFEQVKDSIEDTLYKKKSDERFAQWVKELRAGAAIELR</sequence>
<keyword evidence="1 4" id="KW-0732">Signal</keyword>
<evidence type="ECO:0000256" key="4">
    <source>
        <dbReference type="SAM" id="SignalP"/>
    </source>
</evidence>
<dbReference type="Pfam" id="PF00639">
    <property type="entry name" value="Rotamase"/>
    <property type="match status" value="1"/>
</dbReference>
<evidence type="ECO:0000256" key="2">
    <source>
        <dbReference type="PROSITE-ProRule" id="PRU00278"/>
    </source>
</evidence>
<evidence type="ECO:0000313" key="7">
    <source>
        <dbReference type="Proteomes" id="UP000008825"/>
    </source>
</evidence>
<dbReference type="PANTHER" id="PTHR47637">
    <property type="entry name" value="CHAPERONE SURA"/>
    <property type="match status" value="1"/>
</dbReference>
<evidence type="ECO:0000256" key="1">
    <source>
        <dbReference type="ARBA" id="ARBA00022729"/>
    </source>
</evidence>
<dbReference type="STRING" id="404380.Gbem_0216"/>
<reference evidence="6 7" key="2">
    <citation type="journal article" date="2010" name="BMC Genomics">
        <title>The genome of Geobacter bemidjiensis, exemplar for the subsurface clade of Geobacter species that predominate in Fe(III)-reducing subsurface environments.</title>
        <authorList>
            <person name="Aklujkar M."/>
            <person name="Young N.D."/>
            <person name="Holmes D."/>
            <person name="Chavan M."/>
            <person name="Risso C."/>
            <person name="Kiss H.E."/>
            <person name="Han C.S."/>
            <person name="Land M.L."/>
            <person name="Lovley D.R."/>
        </authorList>
    </citation>
    <scope>NUCLEOTIDE SEQUENCE [LARGE SCALE GENOMIC DNA]</scope>
    <source>
        <strain evidence="7">ATCC BAA-1014 / DSM 16622 / JCM 12645 / Bem</strain>
    </source>
</reference>
<feature type="chain" id="PRO_5007186153" evidence="4">
    <location>
        <begin position="24"/>
        <end position="317"/>
    </location>
</feature>
<dbReference type="Gene3D" id="3.10.50.40">
    <property type="match status" value="1"/>
</dbReference>
<proteinExistence type="predicted"/>
<dbReference type="InterPro" id="IPR000297">
    <property type="entry name" value="PPIase_PpiC"/>
</dbReference>
<dbReference type="GO" id="GO:0003755">
    <property type="term" value="F:peptidyl-prolyl cis-trans isomerase activity"/>
    <property type="evidence" value="ECO:0007669"/>
    <property type="project" value="UniProtKB-KW"/>
</dbReference>
<dbReference type="KEGG" id="gbm:Gbem_0216"/>
<dbReference type="Proteomes" id="UP000008825">
    <property type="component" value="Chromosome"/>
</dbReference>
<dbReference type="Pfam" id="PF13624">
    <property type="entry name" value="SurA_N_3"/>
    <property type="match status" value="1"/>
</dbReference>
<dbReference type="PROSITE" id="PS50198">
    <property type="entry name" value="PPIC_PPIASE_2"/>
    <property type="match status" value="1"/>
</dbReference>
<dbReference type="SUPFAM" id="SSF109998">
    <property type="entry name" value="Triger factor/SurA peptide-binding domain-like"/>
    <property type="match status" value="1"/>
</dbReference>